<evidence type="ECO:0000256" key="1">
    <source>
        <dbReference type="ARBA" id="ARBA00022679"/>
    </source>
</evidence>
<dbReference type="FunFam" id="3.40.250.10:FF:000033">
    <property type="entry name" value="Thiosulfate sulfurtransferase TUM1"/>
    <property type="match status" value="1"/>
</dbReference>
<dbReference type="InterPro" id="IPR045078">
    <property type="entry name" value="TST/MPST-like"/>
</dbReference>
<dbReference type="Pfam" id="PF00581">
    <property type="entry name" value="Rhodanese"/>
    <property type="match status" value="1"/>
</dbReference>
<dbReference type="SUPFAM" id="SSF52821">
    <property type="entry name" value="Rhodanese/Cell cycle control phosphatase"/>
    <property type="match status" value="2"/>
</dbReference>
<dbReference type="AlphaFoldDB" id="A0A1W5CV60"/>
<dbReference type="Proteomes" id="UP000192927">
    <property type="component" value="Unassembled WGS sequence"/>
</dbReference>
<dbReference type="SMART" id="SM00450">
    <property type="entry name" value="RHOD"/>
    <property type="match status" value="2"/>
</dbReference>
<protein>
    <submittedName>
        <fullName evidence="4">Thiosulfate sulfurtransferase</fullName>
    </submittedName>
</protein>
<dbReference type="FunFam" id="3.40.250.10:FF:000001">
    <property type="entry name" value="Sulfurtransferase"/>
    <property type="match status" value="1"/>
</dbReference>
<name>A0A1W5CV60_9LECA</name>
<sequence length="348" mass="38462">MALLALFRSSTRASTKLRTSAKPSATSFLQPMSQRRSVSLRSYIVTPKEFADALTKNVRTKISTSPRIIPLCAAWFLPNEPDGRTGQQVFHECRIPSARFFDIDQVKDHDSKYPHMLPTAEGFSEAMQKLGIRKDDTVVVYDTKELGIFSAPRVGWTFRVFGHPNVHVLNNFRLWVEQGYPTETGDIEAVVEQESHYPVPTVDPAMVVKFAEMKEIAKDYGKEGAEGIQVLDARSLGRWKGTEPEPRPGLPSGHIPGSISVPVTELLCPKAKTLLPGAELAKLFESKGIDPEKPIISSCGTGVTAAVIDAALNEANWGRPDDRRLYDGSWTEWAQRATEADGLIKKTA</sequence>
<keyword evidence="1 4" id="KW-0808">Transferase</keyword>
<evidence type="ECO:0000313" key="4">
    <source>
        <dbReference type="EMBL" id="SLM34737.1"/>
    </source>
</evidence>
<dbReference type="CDD" id="cd01448">
    <property type="entry name" value="TST_Repeat_1"/>
    <property type="match status" value="1"/>
</dbReference>
<dbReference type="InterPro" id="IPR036873">
    <property type="entry name" value="Rhodanese-like_dom_sf"/>
</dbReference>
<dbReference type="InterPro" id="IPR001763">
    <property type="entry name" value="Rhodanese-like_dom"/>
</dbReference>
<accession>A0A1W5CV60</accession>
<keyword evidence="5" id="KW-1185">Reference proteome</keyword>
<evidence type="ECO:0000259" key="3">
    <source>
        <dbReference type="PROSITE" id="PS50206"/>
    </source>
</evidence>
<feature type="domain" description="Rhodanese" evidence="3">
    <location>
        <begin position="81"/>
        <end position="184"/>
    </location>
</feature>
<dbReference type="CDD" id="cd01449">
    <property type="entry name" value="TST_Repeat_2"/>
    <property type="match status" value="1"/>
</dbReference>
<keyword evidence="2" id="KW-0677">Repeat</keyword>
<reference evidence="5" key="1">
    <citation type="submission" date="2017-03" db="EMBL/GenBank/DDBJ databases">
        <authorList>
            <person name="Sharma R."/>
            <person name="Thines M."/>
        </authorList>
    </citation>
    <scope>NUCLEOTIDE SEQUENCE [LARGE SCALE GENOMIC DNA]</scope>
</reference>
<evidence type="ECO:0000313" key="5">
    <source>
        <dbReference type="Proteomes" id="UP000192927"/>
    </source>
</evidence>
<dbReference type="PANTHER" id="PTHR11364">
    <property type="entry name" value="THIOSULFATE SULFERTANSFERASE"/>
    <property type="match status" value="1"/>
</dbReference>
<evidence type="ECO:0000256" key="2">
    <source>
        <dbReference type="ARBA" id="ARBA00022737"/>
    </source>
</evidence>
<dbReference type="EMBL" id="FWEW01000400">
    <property type="protein sequence ID" value="SLM34737.1"/>
    <property type="molecule type" value="Genomic_DNA"/>
</dbReference>
<proteinExistence type="predicted"/>
<organism evidence="4 5">
    <name type="scientific">Lasallia pustulata</name>
    <dbReference type="NCBI Taxonomy" id="136370"/>
    <lineage>
        <taxon>Eukaryota</taxon>
        <taxon>Fungi</taxon>
        <taxon>Dikarya</taxon>
        <taxon>Ascomycota</taxon>
        <taxon>Pezizomycotina</taxon>
        <taxon>Lecanoromycetes</taxon>
        <taxon>OSLEUM clade</taxon>
        <taxon>Umbilicariomycetidae</taxon>
        <taxon>Umbilicariales</taxon>
        <taxon>Umbilicariaceae</taxon>
        <taxon>Lasallia</taxon>
    </lineage>
</organism>
<dbReference type="GO" id="GO:0005739">
    <property type="term" value="C:mitochondrion"/>
    <property type="evidence" value="ECO:0007669"/>
    <property type="project" value="TreeGrafter"/>
</dbReference>
<dbReference type="PANTHER" id="PTHR11364:SF27">
    <property type="entry name" value="SULFURTRANSFERASE"/>
    <property type="match status" value="1"/>
</dbReference>
<dbReference type="PROSITE" id="PS50206">
    <property type="entry name" value="RHODANESE_3"/>
    <property type="match status" value="2"/>
</dbReference>
<feature type="domain" description="Rhodanese" evidence="3">
    <location>
        <begin position="224"/>
        <end position="342"/>
    </location>
</feature>
<dbReference type="Gene3D" id="3.40.250.10">
    <property type="entry name" value="Rhodanese-like domain"/>
    <property type="match status" value="2"/>
</dbReference>
<dbReference type="GO" id="GO:0004792">
    <property type="term" value="F:thiosulfate-cyanide sulfurtransferase activity"/>
    <property type="evidence" value="ECO:0007669"/>
    <property type="project" value="TreeGrafter"/>
</dbReference>